<organism evidence="2 3">
    <name type="scientific">Filobasidium floriforme</name>
    <dbReference type="NCBI Taxonomy" id="5210"/>
    <lineage>
        <taxon>Eukaryota</taxon>
        <taxon>Fungi</taxon>
        <taxon>Dikarya</taxon>
        <taxon>Basidiomycota</taxon>
        <taxon>Agaricomycotina</taxon>
        <taxon>Tremellomycetes</taxon>
        <taxon>Filobasidiales</taxon>
        <taxon>Filobasidiaceae</taxon>
        <taxon>Filobasidium</taxon>
    </lineage>
</organism>
<sequence length="247" mass="27589">MLFKSLHSLILIGFLPIVWAQDWNMPVDAPNPMKRGDQYWGQASVAYVDPNKIKEMMVDRKSKKKVDVTLYISETETKVYTVERPTAASSQSDKYGVTDGNPFFDGTAMWPAVLELAIMAYAKDQSASGIATDLNGGLPNKAFEAIYGKTSFVEWIPRLTEERLTELLTTGKPTALTLYSKEVLVQHAYTVMFYNPDTKIVTIRNPWASIGTSEFTAEFDSYEPDSDAIAVTEDRDGVVAQKNGQFE</sequence>
<dbReference type="SUPFAM" id="SSF54001">
    <property type="entry name" value="Cysteine proteinases"/>
    <property type="match status" value="1"/>
</dbReference>
<dbReference type="AlphaFoldDB" id="A0A8K0JGI6"/>
<dbReference type="InterPro" id="IPR038765">
    <property type="entry name" value="Papain-like_cys_pep_sf"/>
</dbReference>
<evidence type="ECO:0000313" key="2">
    <source>
        <dbReference type="EMBL" id="KAG7528990.1"/>
    </source>
</evidence>
<evidence type="ECO:0008006" key="4">
    <source>
        <dbReference type="Google" id="ProtNLM"/>
    </source>
</evidence>
<dbReference type="Proteomes" id="UP000812966">
    <property type="component" value="Unassembled WGS sequence"/>
</dbReference>
<accession>A0A8K0JGI6</accession>
<keyword evidence="1" id="KW-0732">Signal</keyword>
<dbReference type="EMBL" id="JABELV010000161">
    <property type="protein sequence ID" value="KAG7528990.1"/>
    <property type="molecule type" value="Genomic_DNA"/>
</dbReference>
<keyword evidence="3" id="KW-1185">Reference proteome</keyword>
<proteinExistence type="predicted"/>
<evidence type="ECO:0000313" key="3">
    <source>
        <dbReference type="Proteomes" id="UP000812966"/>
    </source>
</evidence>
<reference evidence="2" key="1">
    <citation type="submission" date="2020-04" db="EMBL/GenBank/DDBJ databases">
        <title>Analysis of mating type loci in Filobasidium floriforme.</title>
        <authorList>
            <person name="Nowrousian M."/>
        </authorList>
    </citation>
    <scope>NUCLEOTIDE SEQUENCE</scope>
    <source>
        <strain evidence="2">CBS 6242</strain>
    </source>
</reference>
<evidence type="ECO:0000256" key="1">
    <source>
        <dbReference type="SAM" id="SignalP"/>
    </source>
</evidence>
<gene>
    <name evidence="2" type="ORF">FFLO_05848</name>
</gene>
<feature type="signal peptide" evidence="1">
    <location>
        <begin position="1"/>
        <end position="20"/>
    </location>
</feature>
<name>A0A8K0JGI6_9TREE</name>
<protein>
    <recommendedName>
        <fullName evidence="4">Peptidase C39-like domain-containing protein</fullName>
    </recommendedName>
</protein>
<feature type="chain" id="PRO_5035466840" description="Peptidase C39-like domain-containing protein" evidence="1">
    <location>
        <begin position="21"/>
        <end position="247"/>
    </location>
</feature>
<comment type="caution">
    <text evidence="2">The sequence shown here is derived from an EMBL/GenBank/DDBJ whole genome shotgun (WGS) entry which is preliminary data.</text>
</comment>